<accession>A0ABQ4R3F7</accession>
<keyword evidence="10" id="KW-1185">Reference proteome</keyword>
<keyword evidence="4" id="KW-0456">Lyase</keyword>
<dbReference type="RefSeq" id="WP_238313898.1">
    <property type="nucleotide sequence ID" value="NZ_BPQH01000017.1"/>
</dbReference>
<evidence type="ECO:0000256" key="5">
    <source>
        <dbReference type="ARBA" id="ARBA00046315"/>
    </source>
</evidence>
<dbReference type="InterPro" id="IPR006233">
    <property type="entry name" value="Cys_b_lyase_bac"/>
</dbReference>
<evidence type="ECO:0000256" key="1">
    <source>
        <dbReference type="ARBA" id="ARBA00001933"/>
    </source>
</evidence>
<dbReference type="PIRSF" id="PIRSF001434">
    <property type="entry name" value="CGS"/>
    <property type="match status" value="1"/>
</dbReference>
<evidence type="ECO:0000256" key="4">
    <source>
        <dbReference type="ARBA" id="ARBA00023239"/>
    </source>
</evidence>
<dbReference type="NCBIfam" id="NF005456">
    <property type="entry name" value="PRK07050.1"/>
    <property type="match status" value="1"/>
</dbReference>
<gene>
    <name evidence="9" type="primary">metC_2</name>
    <name evidence="9" type="ORF">OPKNFCMD_4915</name>
</gene>
<dbReference type="PANTHER" id="PTHR43500">
    <property type="entry name" value="CYSTATHIONINE BETA-LYASE-RELATED"/>
    <property type="match status" value="1"/>
</dbReference>
<dbReference type="Gene3D" id="3.40.640.10">
    <property type="entry name" value="Type I PLP-dependent aspartate aminotransferase-like (Major domain)"/>
    <property type="match status" value="1"/>
</dbReference>
<dbReference type="PROSITE" id="PS00868">
    <property type="entry name" value="CYS_MET_METAB_PP"/>
    <property type="match status" value="1"/>
</dbReference>
<evidence type="ECO:0000256" key="6">
    <source>
        <dbReference type="ARBA" id="ARBA00047517"/>
    </source>
</evidence>
<comment type="catalytic activity">
    <reaction evidence="7">
        <text>an S-substituted L-cysteine + H2O = a thiol + pyruvate + NH4(+)</text>
        <dbReference type="Rhea" id="RHEA:18121"/>
        <dbReference type="ChEBI" id="CHEBI:15361"/>
        <dbReference type="ChEBI" id="CHEBI:15377"/>
        <dbReference type="ChEBI" id="CHEBI:28938"/>
        <dbReference type="ChEBI" id="CHEBI:29256"/>
        <dbReference type="ChEBI" id="CHEBI:58717"/>
        <dbReference type="EC" id="4.4.1.13"/>
    </reaction>
</comment>
<evidence type="ECO:0000256" key="2">
    <source>
        <dbReference type="ARBA" id="ARBA00009077"/>
    </source>
</evidence>
<evidence type="ECO:0000313" key="9">
    <source>
        <dbReference type="EMBL" id="GJD52153.1"/>
    </source>
</evidence>
<comment type="caution">
    <text evidence="9">The sequence shown here is derived from an EMBL/GenBank/DDBJ whole genome shotgun (WGS) entry which is preliminary data.</text>
</comment>
<dbReference type="InterPro" id="IPR015424">
    <property type="entry name" value="PyrdxlP-dep_Trfase"/>
</dbReference>
<dbReference type="InterPro" id="IPR000277">
    <property type="entry name" value="Cys/Met-Metab_PyrdxlP-dep_enz"/>
</dbReference>
<dbReference type="InterPro" id="IPR015422">
    <property type="entry name" value="PyrdxlP-dep_Trfase_small"/>
</dbReference>
<dbReference type="Pfam" id="PF01053">
    <property type="entry name" value="Cys_Met_Meta_PP"/>
    <property type="match status" value="1"/>
</dbReference>
<evidence type="ECO:0000313" key="10">
    <source>
        <dbReference type="Proteomes" id="UP001055167"/>
    </source>
</evidence>
<protein>
    <submittedName>
        <fullName evidence="9">Cystathionine beta-lyase MetC</fullName>
    </submittedName>
</protein>
<comment type="pathway">
    <text evidence="5">Amino-acid biosynthesis; L-methionine biosynthesis via de novo pathway; L-homocysteine from L-cystathionine: step 1/1.</text>
</comment>
<comment type="cofactor">
    <cofactor evidence="1 8">
        <name>pyridoxal 5'-phosphate</name>
        <dbReference type="ChEBI" id="CHEBI:597326"/>
    </cofactor>
</comment>
<sequence length="396" mass="42127">MTEIKRPVGRRDWRTRLIQPEVGAPGGFVSLVPAVHRGSTVVFERLADAQDDWRTGRYTYGLYGTPTVLELGARIADLEGAHHSFVVPGGQAAIVLIYLAFCTAGSHALVPESAYGPNQELGPGLLEGLGITVETYPPTIGAGIADRIRPATRLIWCESPGSITMEVQDVPAIVAAAHARDVPVALDNTYAAGILFDAFAAGVDLSMQALTKYVGGHSDLLLGSVSVRDDAAYARVGPVHRLLGLAVSPDDCALALRGLETLAVRLAALERSTLAIATWLKARPEVGNVLHPGLPDCPGHAIWQRDFTGSASVFSFVFADEWDADRVARFVDALRLFRIGYSWGGTTSLVMAYPAPGSNARSYGARLVRLNVGLEATQDLIGDLEHALALAEGEQG</sequence>
<dbReference type="EMBL" id="BPQH01000017">
    <property type="protein sequence ID" value="GJD52153.1"/>
    <property type="molecule type" value="Genomic_DNA"/>
</dbReference>
<dbReference type="Gene3D" id="3.90.1150.10">
    <property type="entry name" value="Aspartate Aminotransferase, domain 1"/>
    <property type="match status" value="1"/>
</dbReference>
<dbReference type="SUPFAM" id="SSF53383">
    <property type="entry name" value="PLP-dependent transferases"/>
    <property type="match status" value="1"/>
</dbReference>
<organism evidence="9 10">
    <name type="scientific">Methylobacterium crusticola</name>
    <dbReference type="NCBI Taxonomy" id="1697972"/>
    <lineage>
        <taxon>Bacteria</taxon>
        <taxon>Pseudomonadati</taxon>
        <taxon>Pseudomonadota</taxon>
        <taxon>Alphaproteobacteria</taxon>
        <taxon>Hyphomicrobiales</taxon>
        <taxon>Methylobacteriaceae</taxon>
        <taxon>Methylobacterium</taxon>
    </lineage>
</organism>
<keyword evidence="3 8" id="KW-0663">Pyridoxal phosphate</keyword>
<comment type="similarity">
    <text evidence="2 8">Belongs to the trans-sulfuration enzymes family.</text>
</comment>
<comment type="catalytic activity">
    <reaction evidence="6">
        <text>L,L-cystathionine + H2O = L-homocysteine + pyruvate + NH4(+)</text>
        <dbReference type="Rhea" id="RHEA:13965"/>
        <dbReference type="ChEBI" id="CHEBI:15361"/>
        <dbReference type="ChEBI" id="CHEBI:15377"/>
        <dbReference type="ChEBI" id="CHEBI:28938"/>
        <dbReference type="ChEBI" id="CHEBI:58161"/>
        <dbReference type="ChEBI" id="CHEBI:58199"/>
    </reaction>
</comment>
<evidence type="ECO:0000256" key="3">
    <source>
        <dbReference type="ARBA" id="ARBA00022898"/>
    </source>
</evidence>
<dbReference type="InterPro" id="IPR015421">
    <property type="entry name" value="PyrdxlP-dep_Trfase_major"/>
</dbReference>
<proteinExistence type="inferred from homology"/>
<reference evidence="9" key="1">
    <citation type="journal article" date="2021" name="Front. Microbiol.">
        <title>Comprehensive Comparative Genomics and Phenotyping of Methylobacterium Species.</title>
        <authorList>
            <person name="Alessa O."/>
            <person name="Ogura Y."/>
            <person name="Fujitani Y."/>
            <person name="Takami H."/>
            <person name="Hayashi T."/>
            <person name="Sahin N."/>
            <person name="Tani A."/>
        </authorList>
    </citation>
    <scope>NUCLEOTIDE SEQUENCE</scope>
    <source>
        <strain evidence="9">KCTC 52305</strain>
    </source>
</reference>
<evidence type="ECO:0000256" key="8">
    <source>
        <dbReference type="RuleBase" id="RU362118"/>
    </source>
</evidence>
<dbReference type="PANTHER" id="PTHR43500:SF1">
    <property type="entry name" value="CYSTATHIONINE BETA-LYASE-RELATED"/>
    <property type="match status" value="1"/>
</dbReference>
<evidence type="ECO:0000256" key="7">
    <source>
        <dbReference type="ARBA" id="ARBA00047625"/>
    </source>
</evidence>
<reference evidence="9" key="2">
    <citation type="submission" date="2021-08" db="EMBL/GenBank/DDBJ databases">
        <authorList>
            <person name="Tani A."/>
            <person name="Ola A."/>
            <person name="Ogura Y."/>
            <person name="Katsura K."/>
            <person name="Hayashi T."/>
        </authorList>
    </citation>
    <scope>NUCLEOTIDE SEQUENCE</scope>
    <source>
        <strain evidence="9">KCTC 52305</strain>
    </source>
</reference>
<dbReference type="Proteomes" id="UP001055167">
    <property type="component" value="Unassembled WGS sequence"/>
</dbReference>
<dbReference type="InterPro" id="IPR054542">
    <property type="entry name" value="Cys_met_metab_PP"/>
</dbReference>
<name>A0ABQ4R3F7_9HYPH</name>